<dbReference type="SUPFAM" id="SSF51445">
    <property type="entry name" value="(Trans)glycosidases"/>
    <property type="match status" value="1"/>
</dbReference>
<dbReference type="CDD" id="cd14792">
    <property type="entry name" value="GH27"/>
    <property type="match status" value="1"/>
</dbReference>
<keyword evidence="6 9" id="KW-0378">Hydrolase</keyword>
<evidence type="ECO:0000256" key="6">
    <source>
        <dbReference type="ARBA" id="ARBA00022801"/>
    </source>
</evidence>
<reference evidence="12" key="1">
    <citation type="submission" date="2021-02" db="EMBL/GenBank/DDBJ databases">
        <title>Genome sequence Cadophora malorum strain M34.</title>
        <authorList>
            <person name="Stefanovic E."/>
            <person name="Vu D."/>
            <person name="Scully C."/>
            <person name="Dijksterhuis J."/>
            <person name="Roader J."/>
            <person name="Houbraken J."/>
        </authorList>
    </citation>
    <scope>NUCLEOTIDE SEQUENCE</scope>
    <source>
        <strain evidence="12">M34</strain>
    </source>
</reference>
<dbReference type="PRINTS" id="PR00740">
    <property type="entry name" value="GLHYDRLASE27"/>
</dbReference>
<evidence type="ECO:0000259" key="11">
    <source>
        <dbReference type="PROSITE" id="PS51175"/>
    </source>
</evidence>
<feature type="chain" id="PRO_5034690270" description="Alpha-galactosidase" evidence="10">
    <location>
        <begin position="23"/>
        <end position="557"/>
    </location>
</feature>
<comment type="similarity">
    <text evidence="2 9">Belongs to the glycosyl hydrolase 27 family.</text>
</comment>
<organism evidence="12 13">
    <name type="scientific">Cadophora malorum</name>
    <dbReference type="NCBI Taxonomy" id="108018"/>
    <lineage>
        <taxon>Eukaryota</taxon>
        <taxon>Fungi</taxon>
        <taxon>Dikarya</taxon>
        <taxon>Ascomycota</taxon>
        <taxon>Pezizomycotina</taxon>
        <taxon>Leotiomycetes</taxon>
        <taxon>Helotiales</taxon>
        <taxon>Ploettnerulaceae</taxon>
        <taxon>Cadophora</taxon>
    </lineage>
</organism>
<dbReference type="InterPro" id="IPR017853">
    <property type="entry name" value="GH"/>
</dbReference>
<keyword evidence="8 9" id="KW-0326">Glycosidase</keyword>
<dbReference type="AlphaFoldDB" id="A0A8H7TF76"/>
<dbReference type="GO" id="GO:0004557">
    <property type="term" value="F:alpha-galactosidase activity"/>
    <property type="evidence" value="ECO:0007669"/>
    <property type="project" value="UniProtKB-EC"/>
</dbReference>
<dbReference type="EMBL" id="JAFJYH010000083">
    <property type="protein sequence ID" value="KAG4420484.1"/>
    <property type="molecule type" value="Genomic_DNA"/>
</dbReference>
<evidence type="ECO:0000256" key="1">
    <source>
        <dbReference type="ARBA" id="ARBA00001255"/>
    </source>
</evidence>
<dbReference type="OrthoDB" id="5795902at2759"/>
<comment type="catalytic activity">
    <reaction evidence="1 9">
        <text>Hydrolysis of terminal, non-reducing alpha-D-galactose residues in alpha-D-galactosides, including galactose oligosaccharides, galactomannans and galactolipids.</text>
        <dbReference type="EC" id="3.2.1.22"/>
    </reaction>
</comment>
<evidence type="ECO:0000256" key="10">
    <source>
        <dbReference type="SAM" id="SignalP"/>
    </source>
</evidence>
<dbReference type="PANTHER" id="PTHR11452">
    <property type="entry name" value="ALPHA-GALACTOSIDASE/ALPHA-N-ACETYLGALACTOSAMINIDASE"/>
    <property type="match status" value="1"/>
</dbReference>
<evidence type="ECO:0000256" key="7">
    <source>
        <dbReference type="ARBA" id="ARBA00023180"/>
    </source>
</evidence>
<dbReference type="Pfam" id="PF16499">
    <property type="entry name" value="Melibiase_2"/>
    <property type="match status" value="1"/>
</dbReference>
<dbReference type="Proteomes" id="UP000664132">
    <property type="component" value="Unassembled WGS sequence"/>
</dbReference>
<dbReference type="InterPro" id="IPR041233">
    <property type="entry name" value="Melibiase_C"/>
</dbReference>
<accession>A0A8H7TF76</accession>
<evidence type="ECO:0000256" key="8">
    <source>
        <dbReference type="ARBA" id="ARBA00023295"/>
    </source>
</evidence>
<dbReference type="PANTHER" id="PTHR11452:SF91">
    <property type="entry name" value="ALPHA-GALACTOSIDASE A-RELATED"/>
    <property type="match status" value="1"/>
</dbReference>
<feature type="domain" description="CBM6" evidence="11">
    <location>
        <begin position="418"/>
        <end position="556"/>
    </location>
</feature>
<keyword evidence="4 10" id="KW-0732">Signal</keyword>
<dbReference type="EC" id="3.2.1.22" evidence="3 9"/>
<comment type="caution">
    <text evidence="12">The sequence shown here is derived from an EMBL/GenBank/DDBJ whole genome shotgun (WGS) entry which is preliminary data.</text>
</comment>
<keyword evidence="5" id="KW-0430">Lectin</keyword>
<evidence type="ECO:0000313" key="13">
    <source>
        <dbReference type="Proteomes" id="UP000664132"/>
    </source>
</evidence>
<dbReference type="SUPFAM" id="SSF51011">
    <property type="entry name" value="Glycosyl hydrolase domain"/>
    <property type="match status" value="1"/>
</dbReference>
<dbReference type="Gene3D" id="2.60.40.1180">
    <property type="entry name" value="Golgi alpha-mannosidase II"/>
    <property type="match status" value="1"/>
</dbReference>
<keyword evidence="7" id="KW-0325">Glycoprotein</keyword>
<dbReference type="Gene3D" id="2.60.120.260">
    <property type="entry name" value="Galactose-binding domain-like"/>
    <property type="match status" value="1"/>
</dbReference>
<gene>
    <name evidence="12" type="ORF">IFR04_006404</name>
</gene>
<feature type="signal peptide" evidence="10">
    <location>
        <begin position="1"/>
        <end position="22"/>
    </location>
</feature>
<protein>
    <recommendedName>
        <fullName evidence="3 9">Alpha-galactosidase</fullName>
        <ecNumber evidence="3 9">3.2.1.22</ecNumber>
    </recommendedName>
    <alternativeName>
        <fullName evidence="9">Melibiase</fullName>
    </alternativeName>
</protein>
<name>A0A8H7TF76_9HELO</name>
<dbReference type="Pfam" id="PF17801">
    <property type="entry name" value="Melibiase_C"/>
    <property type="match status" value="1"/>
</dbReference>
<evidence type="ECO:0000313" key="12">
    <source>
        <dbReference type="EMBL" id="KAG4420484.1"/>
    </source>
</evidence>
<evidence type="ECO:0000256" key="2">
    <source>
        <dbReference type="ARBA" id="ARBA00009743"/>
    </source>
</evidence>
<keyword evidence="9" id="KW-1015">Disulfide bond</keyword>
<sequence length="557" mass="59757">MIWSTEDRAAVLALMLLGTASAQTAPGRQETPIMGYNSYNDVACSPNETMIHDTIQSMSDKGFLGLGYKFFQIDCGWQGYDRLSNGSITYDDTVFPNGIAPLSEFAIGLGFKWSMYTDQGVYSCDTSYDPHRPGSLGYETQDAAMFAAWNTAYVKVDNCFVDPDQNAPKDARTDFPSRYAKMWNALQGVGIPNMLICQWGTPYQNTSTNTLQGPTAWAPAVSTSFRISDDISQGWTSTLRIYNQVIHASLLDLVGPGRFADMDLLEVGNPGMTVDEQKTHFAVWATFKSALMISTSVPRMTAQTAEILGNQDLIAINQDALGLPVKLIQRFSNDYDIFLGPLADGDKVLLIVDHSNTARTLSVQLTDVGISSATARDLWAGENLGSVSSVSQSLPAHGSMVFRLSSIQSAPSTTPEYQDLEAESATLANGASVSSCSGCSGGQKVGNLLSGSTASVTFTGVQASQSTVDVLFDYINCEVQYLGSSVPNVRTASISVNGGAGITVLFPLSGYDWYGDVLPSYKVRLSGFTSGSQNTITVQSASGQGNAPDIDRIRVPL</sequence>
<dbReference type="PROSITE" id="PS51175">
    <property type="entry name" value="CBM6"/>
    <property type="match status" value="1"/>
</dbReference>
<dbReference type="InterPro" id="IPR013780">
    <property type="entry name" value="Glyco_hydro_b"/>
</dbReference>
<keyword evidence="13" id="KW-1185">Reference proteome</keyword>
<evidence type="ECO:0000256" key="3">
    <source>
        <dbReference type="ARBA" id="ARBA00012755"/>
    </source>
</evidence>
<dbReference type="InterPro" id="IPR013785">
    <property type="entry name" value="Aldolase_TIM"/>
</dbReference>
<dbReference type="InterPro" id="IPR005084">
    <property type="entry name" value="CBM6"/>
</dbReference>
<evidence type="ECO:0000256" key="4">
    <source>
        <dbReference type="ARBA" id="ARBA00022729"/>
    </source>
</evidence>
<dbReference type="GO" id="GO:0030246">
    <property type="term" value="F:carbohydrate binding"/>
    <property type="evidence" value="ECO:0007669"/>
    <property type="project" value="UniProtKB-KW"/>
</dbReference>
<evidence type="ECO:0000256" key="5">
    <source>
        <dbReference type="ARBA" id="ARBA00022734"/>
    </source>
</evidence>
<evidence type="ECO:0000256" key="9">
    <source>
        <dbReference type="RuleBase" id="RU361168"/>
    </source>
</evidence>
<dbReference type="Gene3D" id="3.20.20.70">
    <property type="entry name" value="Aldolase class I"/>
    <property type="match status" value="1"/>
</dbReference>
<dbReference type="CDD" id="cd04081">
    <property type="entry name" value="CBM35_galactosidase-like"/>
    <property type="match status" value="1"/>
</dbReference>
<dbReference type="GO" id="GO:0005975">
    <property type="term" value="P:carbohydrate metabolic process"/>
    <property type="evidence" value="ECO:0007669"/>
    <property type="project" value="InterPro"/>
</dbReference>
<proteinExistence type="inferred from homology"/>
<dbReference type="InterPro" id="IPR002241">
    <property type="entry name" value="Glyco_hydro_27"/>
</dbReference>